<dbReference type="AlphaFoldDB" id="S7WXH4"/>
<organism evidence="1 2">
    <name type="scientific">Cyclobacterium qasimii M12-11B</name>
    <dbReference type="NCBI Taxonomy" id="641524"/>
    <lineage>
        <taxon>Bacteria</taxon>
        <taxon>Pseudomonadati</taxon>
        <taxon>Bacteroidota</taxon>
        <taxon>Cytophagia</taxon>
        <taxon>Cytophagales</taxon>
        <taxon>Cyclobacteriaceae</taxon>
        <taxon>Cyclobacterium</taxon>
    </lineage>
</organism>
<name>S7WXH4_9BACT</name>
<dbReference type="EMBL" id="ATNM01000014">
    <property type="protein sequence ID" value="EPR71484.1"/>
    <property type="molecule type" value="Genomic_DNA"/>
</dbReference>
<evidence type="ECO:0000313" key="1">
    <source>
        <dbReference type="EMBL" id="EPR71484.1"/>
    </source>
</evidence>
<comment type="caution">
    <text evidence="1">The sequence shown here is derived from an EMBL/GenBank/DDBJ whole genome shotgun (WGS) entry which is preliminary data.</text>
</comment>
<proteinExistence type="predicted"/>
<gene>
    <name evidence="1" type="ORF">ADICYQ_0293</name>
</gene>
<protein>
    <submittedName>
        <fullName evidence="1">Uncharacterized protein</fullName>
    </submittedName>
</protein>
<accession>S7WXH4</accession>
<dbReference type="STRING" id="641524.ADICYQ_0293"/>
<dbReference type="Proteomes" id="UP000014974">
    <property type="component" value="Unassembled WGS sequence"/>
</dbReference>
<evidence type="ECO:0000313" key="2">
    <source>
        <dbReference type="Proteomes" id="UP000014974"/>
    </source>
</evidence>
<sequence>MERIKAFELSREYLEALKENITGEHIASIQESMQDANKADVAALLDELDMMEALLF</sequence>
<reference evidence="1 2" key="1">
    <citation type="journal article" date="2013" name="Genome Announc.">
        <title>Draft Genome Sequence of Cyclobacterium qasimii Strain M12-11BT, Isolated from Arctic Marine Sediment.</title>
        <authorList>
            <person name="Shivaji S."/>
            <person name="Ara S."/>
            <person name="Singh A."/>
            <person name="Kumar Pinnaka A."/>
        </authorList>
    </citation>
    <scope>NUCLEOTIDE SEQUENCE [LARGE SCALE GENOMIC DNA]</scope>
    <source>
        <strain evidence="1 2">M12-11B</strain>
    </source>
</reference>
<dbReference type="eggNOG" id="COG2239">
    <property type="taxonomic scope" value="Bacteria"/>
</dbReference>